<accession>A0AA36NF66</accession>
<evidence type="ECO:0000256" key="2">
    <source>
        <dbReference type="PROSITE-ProRule" id="PRU00708"/>
    </source>
</evidence>
<dbReference type="Gene3D" id="1.25.40.10">
    <property type="entry name" value="Tetratricopeptide repeat domain"/>
    <property type="match status" value="2"/>
</dbReference>
<dbReference type="AlphaFoldDB" id="A0AA36NF66"/>
<feature type="compositionally biased region" description="Basic and acidic residues" evidence="4">
    <location>
        <begin position="693"/>
        <end position="712"/>
    </location>
</feature>
<keyword evidence="1" id="KW-0677">Repeat</keyword>
<feature type="region of interest" description="Disordered" evidence="4">
    <location>
        <begin position="693"/>
        <end position="731"/>
    </location>
</feature>
<feature type="coiled-coil region" evidence="3">
    <location>
        <begin position="475"/>
        <end position="530"/>
    </location>
</feature>
<evidence type="ECO:0000313" key="5">
    <source>
        <dbReference type="EMBL" id="CAJ1399893.1"/>
    </source>
</evidence>
<comment type="caution">
    <text evidence="5">The sequence shown here is derived from an EMBL/GenBank/DDBJ whole genome shotgun (WGS) entry which is preliminary data.</text>
</comment>
<feature type="compositionally biased region" description="Basic and acidic residues" evidence="4">
    <location>
        <begin position="832"/>
        <end position="872"/>
    </location>
</feature>
<dbReference type="EMBL" id="CAUJNA010003351">
    <property type="protein sequence ID" value="CAJ1399893.1"/>
    <property type="molecule type" value="Genomic_DNA"/>
</dbReference>
<reference evidence="5" key="1">
    <citation type="submission" date="2023-08" db="EMBL/GenBank/DDBJ databases">
        <authorList>
            <person name="Chen Y."/>
            <person name="Shah S."/>
            <person name="Dougan E. K."/>
            <person name="Thang M."/>
            <person name="Chan C."/>
        </authorList>
    </citation>
    <scope>NUCLEOTIDE SEQUENCE</scope>
</reference>
<organism evidence="5 6">
    <name type="scientific">Effrenium voratum</name>
    <dbReference type="NCBI Taxonomy" id="2562239"/>
    <lineage>
        <taxon>Eukaryota</taxon>
        <taxon>Sar</taxon>
        <taxon>Alveolata</taxon>
        <taxon>Dinophyceae</taxon>
        <taxon>Suessiales</taxon>
        <taxon>Symbiodiniaceae</taxon>
        <taxon>Effrenium</taxon>
    </lineage>
</organism>
<keyword evidence="6" id="KW-1185">Reference proteome</keyword>
<keyword evidence="3" id="KW-0175">Coiled coil</keyword>
<dbReference type="InterPro" id="IPR002885">
    <property type="entry name" value="PPR_rpt"/>
</dbReference>
<protein>
    <recommendedName>
        <fullName evidence="7">Pentatricopeptide repeat-containing protein, chloroplastic</fullName>
    </recommendedName>
</protein>
<feature type="compositionally biased region" description="Polar residues" evidence="4">
    <location>
        <begin position="787"/>
        <end position="798"/>
    </location>
</feature>
<feature type="compositionally biased region" description="Low complexity" evidence="4">
    <location>
        <begin position="1071"/>
        <end position="1087"/>
    </location>
</feature>
<sequence length="1087" mass="117437">MVALAAQAFYDYHQPRVPSKRRHLELRKDLVGLTKDISVDGKVRNWQDVLVILSALPSLQLQADEVIFGAALGRLAKERQWQYALSTLDFMITGGLQANLITCSATVGACAKGLKWFRACGLLSQMRRLRIQPNTVAFDTAITACGGRSGSWENAAAVFGELRVLGLPPFSMSYNSAISSFEYRQKWQRGLDFLQDLVGQRGPRQRKANVVSFNAALSCCRRVSQWQQGLCLLKAIPREAAQQRDEELAPDEVTYGTAVSACDHGWVWRWAVQLLQAAACQGLKPSLQTSNAAISACGKGQEWQFCLDVLRDMSGAYVAPSKLSYTSALGACAGTDTSRGRVVLQLLLEMAQHGLQPNALAFGIAVDACEAAGFSGLAPALLQRAASSGQRSARAAKESFEVEDKHGDHSGVAIVAADAIAWHGALGEPLWLELHRRLCLPSLARKATYKKLPLPFAWGRTHSPRIVSPWRRMADECLRQELQEAEAELQSCRSQLSFARQGSRHHTLRAQRLELELHAEQRSLNLQELEGNAGCLPESVVEDLGTAEMLCAQARCSAQDGQVIRAKAVETARILLQAHAVLAGGRAAWDADSCRELLEDACATRNSLHFEQNLAAELRARLSSEASAAQAALSEYARLRGRRSVLRKEALADTRLQDEPLCEANAHTAQLLDEAEVLQNQLELALGHDLWRRMRKPEPKEPKETKENDKVLDGPAGTRPEEDATDQAGHSDGAATAEVFAPAEAPGSRAGSNAGSCAGSVAETVPAARASQVSLPGVAPREASALRTAQGQELQELQASEPEPAPRGWRASRARSSGEALSSEEIDAMLDVESKVRRTSHTSELHTEVAERTRRTPAELRSMETQTEELRRASVRPKPVTEQSVQACLEPSRVSVAVATDAEVLETPRNLRSSQSPSLALAATSVGTSEVGTLEDASPLDATPRTLDLTEASKAVAQAETPRGARSGASAASRGARLAKAKAPRTPPPQDKARPPSPGPSNSLARAERSRPSPEASPEVTPSSKRALASPRPFRPTSPSPRLITKHPPTAVRALPQPQGRPVPFWAKSDSLSSTISKRSASTSPRW</sequence>
<dbReference type="PROSITE" id="PS51375">
    <property type="entry name" value="PPR"/>
    <property type="match status" value="1"/>
</dbReference>
<feature type="compositionally biased region" description="Low complexity" evidence="4">
    <location>
        <begin position="964"/>
        <end position="976"/>
    </location>
</feature>
<name>A0AA36NF66_9DINO</name>
<evidence type="ECO:0000313" key="6">
    <source>
        <dbReference type="Proteomes" id="UP001178507"/>
    </source>
</evidence>
<gene>
    <name evidence="5" type="ORF">EVOR1521_LOCUS23346</name>
</gene>
<evidence type="ECO:0000256" key="4">
    <source>
        <dbReference type="SAM" id="MobiDB-lite"/>
    </source>
</evidence>
<feature type="region of interest" description="Disordered" evidence="4">
    <location>
        <begin position="772"/>
        <end position="886"/>
    </location>
</feature>
<dbReference type="InterPro" id="IPR011990">
    <property type="entry name" value="TPR-like_helical_dom_sf"/>
</dbReference>
<dbReference type="PANTHER" id="PTHR47447">
    <property type="entry name" value="OS03G0856100 PROTEIN"/>
    <property type="match status" value="1"/>
</dbReference>
<evidence type="ECO:0000256" key="1">
    <source>
        <dbReference type="ARBA" id="ARBA00022737"/>
    </source>
</evidence>
<evidence type="ECO:0008006" key="7">
    <source>
        <dbReference type="Google" id="ProtNLM"/>
    </source>
</evidence>
<dbReference type="Proteomes" id="UP001178507">
    <property type="component" value="Unassembled WGS sequence"/>
</dbReference>
<feature type="repeat" description="PPR" evidence="2">
    <location>
        <begin position="134"/>
        <end position="169"/>
    </location>
</feature>
<evidence type="ECO:0000256" key="3">
    <source>
        <dbReference type="SAM" id="Coils"/>
    </source>
</evidence>
<dbReference type="Pfam" id="PF13812">
    <property type="entry name" value="PPR_3"/>
    <property type="match status" value="1"/>
</dbReference>
<feature type="compositionally biased region" description="Pro residues" evidence="4">
    <location>
        <begin position="985"/>
        <end position="999"/>
    </location>
</feature>
<proteinExistence type="predicted"/>
<dbReference type="PANTHER" id="PTHR47447:SF17">
    <property type="entry name" value="OS12G0638900 PROTEIN"/>
    <property type="match status" value="1"/>
</dbReference>
<feature type="region of interest" description="Disordered" evidence="4">
    <location>
        <begin position="906"/>
        <end position="1087"/>
    </location>
</feature>